<name>A0A1H8QEX1_9RHOB</name>
<dbReference type="GO" id="GO:0006355">
    <property type="term" value="P:regulation of DNA-templated transcription"/>
    <property type="evidence" value="ECO:0007669"/>
    <property type="project" value="InterPro"/>
</dbReference>
<dbReference type="PROSITE" id="PS00622">
    <property type="entry name" value="HTH_LUXR_1"/>
    <property type="match status" value="1"/>
</dbReference>
<dbReference type="EMBL" id="FODS01000006">
    <property type="protein sequence ID" value="SEO52752.1"/>
    <property type="molecule type" value="Genomic_DNA"/>
</dbReference>
<evidence type="ECO:0000313" key="6">
    <source>
        <dbReference type="Proteomes" id="UP000198893"/>
    </source>
</evidence>
<keyword evidence="6" id="KW-1185">Reference proteome</keyword>
<dbReference type="InterPro" id="IPR000792">
    <property type="entry name" value="Tscrpt_reg_LuxR_C"/>
</dbReference>
<dbReference type="PRINTS" id="PR00038">
    <property type="entry name" value="HTHLUXR"/>
</dbReference>
<dbReference type="CDD" id="cd00130">
    <property type="entry name" value="PAS"/>
    <property type="match status" value="1"/>
</dbReference>
<dbReference type="InterPro" id="IPR013767">
    <property type="entry name" value="PAS_fold"/>
</dbReference>
<proteinExistence type="predicted"/>
<feature type="domain" description="HTH luxR-type" evidence="4">
    <location>
        <begin position="130"/>
        <end position="195"/>
    </location>
</feature>
<sequence length="196" mass="22151">MPCPLALHRLGGNVARMDMDRIAFDHAPVGLVMLENRVIRIANRAFGEMFEDRPAACAGVSLGEFYASEEDFQIIGQRGLSAMRESGRYNDERIMRRRGGGLFWCRVRGVSLTPDTPFQRGIWSFADLSEERPVVALTQREREVAILTCRGLTSKEVARDLDLSYRTVEDYRARLLRKFGARKLAELVAKLSGMPL</sequence>
<dbReference type="CDD" id="cd06170">
    <property type="entry name" value="LuxR_C_like"/>
    <property type="match status" value="1"/>
</dbReference>
<dbReference type="Pfam" id="PF00196">
    <property type="entry name" value="GerE"/>
    <property type="match status" value="1"/>
</dbReference>
<gene>
    <name evidence="5" type="ORF">SAMN04490248_106137</name>
</gene>
<dbReference type="InterPro" id="IPR000014">
    <property type="entry name" value="PAS"/>
</dbReference>
<evidence type="ECO:0000256" key="3">
    <source>
        <dbReference type="ARBA" id="ARBA00023163"/>
    </source>
</evidence>
<dbReference type="STRING" id="569882.SAMN04490248_106137"/>
<dbReference type="InterPro" id="IPR035965">
    <property type="entry name" value="PAS-like_dom_sf"/>
</dbReference>
<dbReference type="PROSITE" id="PS50043">
    <property type="entry name" value="HTH_LUXR_2"/>
    <property type="match status" value="1"/>
</dbReference>
<dbReference type="GO" id="GO:0003677">
    <property type="term" value="F:DNA binding"/>
    <property type="evidence" value="ECO:0007669"/>
    <property type="project" value="UniProtKB-KW"/>
</dbReference>
<dbReference type="SUPFAM" id="SSF55785">
    <property type="entry name" value="PYP-like sensor domain (PAS domain)"/>
    <property type="match status" value="1"/>
</dbReference>
<evidence type="ECO:0000259" key="4">
    <source>
        <dbReference type="PROSITE" id="PS50043"/>
    </source>
</evidence>
<dbReference type="InterPro" id="IPR036388">
    <property type="entry name" value="WH-like_DNA-bd_sf"/>
</dbReference>
<accession>A0A1H8QEX1</accession>
<dbReference type="AlphaFoldDB" id="A0A1H8QEX1"/>
<dbReference type="PANTHER" id="PTHR44688">
    <property type="entry name" value="DNA-BINDING TRANSCRIPTIONAL ACTIVATOR DEVR_DOSR"/>
    <property type="match status" value="1"/>
</dbReference>
<dbReference type="SMART" id="SM00421">
    <property type="entry name" value="HTH_LUXR"/>
    <property type="match status" value="1"/>
</dbReference>
<reference evidence="5 6" key="1">
    <citation type="submission" date="2016-10" db="EMBL/GenBank/DDBJ databases">
        <authorList>
            <person name="de Groot N.N."/>
        </authorList>
    </citation>
    <scope>NUCLEOTIDE SEQUENCE [LARGE SCALE GENOMIC DNA]</scope>
    <source>
        <strain evidence="5 6">DSM 27842</strain>
    </source>
</reference>
<keyword evidence="2" id="KW-0238">DNA-binding</keyword>
<evidence type="ECO:0000256" key="2">
    <source>
        <dbReference type="ARBA" id="ARBA00023125"/>
    </source>
</evidence>
<dbReference type="PANTHER" id="PTHR44688:SF16">
    <property type="entry name" value="DNA-BINDING TRANSCRIPTIONAL ACTIVATOR DEVR_DOSR"/>
    <property type="match status" value="1"/>
</dbReference>
<dbReference type="Pfam" id="PF00989">
    <property type="entry name" value="PAS"/>
    <property type="match status" value="1"/>
</dbReference>
<dbReference type="Gene3D" id="1.10.10.10">
    <property type="entry name" value="Winged helix-like DNA-binding domain superfamily/Winged helix DNA-binding domain"/>
    <property type="match status" value="1"/>
</dbReference>
<evidence type="ECO:0000313" key="5">
    <source>
        <dbReference type="EMBL" id="SEO52752.1"/>
    </source>
</evidence>
<organism evidence="5 6">
    <name type="scientific">Salinihabitans flavidus</name>
    <dbReference type="NCBI Taxonomy" id="569882"/>
    <lineage>
        <taxon>Bacteria</taxon>
        <taxon>Pseudomonadati</taxon>
        <taxon>Pseudomonadota</taxon>
        <taxon>Alphaproteobacteria</taxon>
        <taxon>Rhodobacterales</taxon>
        <taxon>Roseobacteraceae</taxon>
        <taxon>Salinihabitans</taxon>
    </lineage>
</organism>
<dbReference type="InterPro" id="IPR016032">
    <property type="entry name" value="Sig_transdc_resp-reg_C-effctor"/>
</dbReference>
<dbReference type="Proteomes" id="UP000198893">
    <property type="component" value="Unassembled WGS sequence"/>
</dbReference>
<dbReference type="SUPFAM" id="SSF46894">
    <property type="entry name" value="C-terminal effector domain of the bipartite response regulators"/>
    <property type="match status" value="1"/>
</dbReference>
<dbReference type="Gene3D" id="3.30.450.20">
    <property type="entry name" value="PAS domain"/>
    <property type="match status" value="1"/>
</dbReference>
<keyword evidence="3" id="KW-0804">Transcription</keyword>
<keyword evidence="1" id="KW-0805">Transcription regulation</keyword>
<protein>
    <submittedName>
        <fullName evidence="5">PAS domain-containing protein</fullName>
    </submittedName>
</protein>
<evidence type="ECO:0000256" key="1">
    <source>
        <dbReference type="ARBA" id="ARBA00023015"/>
    </source>
</evidence>